<keyword evidence="2" id="KW-1185">Reference proteome</keyword>
<evidence type="ECO:0000313" key="2">
    <source>
        <dbReference type="Proteomes" id="UP000195981"/>
    </source>
</evidence>
<dbReference type="InterPro" id="IPR010310">
    <property type="entry name" value="T7SS_ESAT-6-like"/>
</dbReference>
<reference evidence="1 2" key="1">
    <citation type="submission" date="2017-02" db="EMBL/GenBank/DDBJ databases">
        <authorList>
            <person name="Peterson S.W."/>
        </authorList>
    </citation>
    <scope>NUCLEOTIDE SEQUENCE [LARGE SCALE GENOMIC DNA]</scope>
    <source>
        <strain evidence="1 2">CIP104813</strain>
    </source>
</reference>
<proteinExistence type="predicted"/>
<dbReference type="InterPro" id="IPR029013">
    <property type="entry name" value="HP0062-like_sf"/>
</dbReference>
<dbReference type="Proteomes" id="UP000195981">
    <property type="component" value="Unassembled WGS sequence"/>
</dbReference>
<dbReference type="Pfam" id="PF06013">
    <property type="entry name" value="WXG100"/>
    <property type="match status" value="1"/>
</dbReference>
<dbReference type="RefSeq" id="WP_087105149.1">
    <property type="nucleotide sequence ID" value="NZ_FWFG01000110.1"/>
</dbReference>
<dbReference type="OrthoDB" id="4794112at2"/>
<dbReference type="AlphaFoldDB" id="A0A1X6X836"/>
<evidence type="ECO:0008006" key="3">
    <source>
        <dbReference type="Google" id="ProtNLM"/>
    </source>
</evidence>
<sequence>MKKGMNPEAVEQLATSVQDATDQATQLYNTARDALEGLDWTGEDRDRYVSEFEDLGSQVQDLVRQGTELAQRLTTNAQQQRQASA</sequence>
<dbReference type="Gene3D" id="1.10.287.1060">
    <property type="entry name" value="ESAT-6-like"/>
    <property type="match status" value="1"/>
</dbReference>
<protein>
    <recommendedName>
        <fullName evidence="3">WXG100 family type VII secretion target</fullName>
    </recommendedName>
</protein>
<accession>A0A1X6X836</accession>
<gene>
    <name evidence="1" type="ORF">FM110_12890</name>
</gene>
<name>A0A1X6X836_9MICO</name>
<dbReference type="EMBL" id="FWFG01000110">
    <property type="protein sequence ID" value="SLM95494.1"/>
    <property type="molecule type" value="Genomic_DNA"/>
</dbReference>
<evidence type="ECO:0000313" key="1">
    <source>
        <dbReference type="EMBL" id="SLM95494.1"/>
    </source>
</evidence>
<dbReference type="SUPFAM" id="SSF158414">
    <property type="entry name" value="HP0062-like"/>
    <property type="match status" value="1"/>
</dbReference>
<organism evidence="1 2">
    <name type="scientific">Brachybacterium nesterenkovii</name>
    <dbReference type="NCBI Taxonomy" id="47847"/>
    <lineage>
        <taxon>Bacteria</taxon>
        <taxon>Bacillati</taxon>
        <taxon>Actinomycetota</taxon>
        <taxon>Actinomycetes</taxon>
        <taxon>Micrococcales</taxon>
        <taxon>Dermabacteraceae</taxon>
        <taxon>Brachybacterium</taxon>
    </lineage>
</organism>